<dbReference type="EC" id="2.7.13.3" evidence="2"/>
<evidence type="ECO:0000256" key="7">
    <source>
        <dbReference type="ARBA" id="ARBA00022989"/>
    </source>
</evidence>
<keyword evidence="13" id="KW-1185">Reference proteome</keyword>
<evidence type="ECO:0000256" key="3">
    <source>
        <dbReference type="ARBA" id="ARBA00022553"/>
    </source>
</evidence>
<accession>A0ABS1VRX1</accession>
<feature type="compositionally biased region" description="Basic and acidic residues" evidence="9">
    <location>
        <begin position="256"/>
        <end position="268"/>
    </location>
</feature>
<keyword evidence="6" id="KW-0418">Kinase</keyword>
<feature type="compositionally biased region" description="Polar residues" evidence="9">
    <location>
        <begin position="285"/>
        <end position="300"/>
    </location>
</feature>
<feature type="region of interest" description="Disordered" evidence="9">
    <location>
        <begin position="204"/>
        <end position="398"/>
    </location>
</feature>
<keyword evidence="4" id="KW-0808">Transferase</keyword>
<evidence type="ECO:0000256" key="5">
    <source>
        <dbReference type="ARBA" id="ARBA00022692"/>
    </source>
</evidence>
<gene>
    <name evidence="12" type="ORF">JKJ07_23445</name>
</gene>
<evidence type="ECO:0000256" key="9">
    <source>
        <dbReference type="SAM" id="MobiDB-lite"/>
    </source>
</evidence>
<feature type="domain" description="HAMP" evidence="11">
    <location>
        <begin position="156"/>
        <end position="209"/>
    </location>
</feature>
<reference evidence="12 13" key="1">
    <citation type="submission" date="2021-01" db="EMBL/GenBank/DDBJ databases">
        <title>Actinoplanes sp. nov. LDG1-01 isolated from lichen.</title>
        <authorList>
            <person name="Saeng-In P."/>
            <person name="Phongsopitanun W."/>
            <person name="Kanchanasin P."/>
            <person name="Yuki M."/>
            <person name="Kudo T."/>
            <person name="Ohkuma M."/>
            <person name="Tanasupawat S."/>
        </authorList>
    </citation>
    <scope>NUCLEOTIDE SEQUENCE [LARGE SCALE GENOMIC DNA]</scope>
    <source>
        <strain evidence="12 13">LDG1-01</strain>
    </source>
</reference>
<protein>
    <recommendedName>
        <fullName evidence="2">histidine kinase</fullName>
        <ecNumber evidence="2">2.7.13.3</ecNumber>
    </recommendedName>
</protein>
<keyword evidence="8" id="KW-0902">Two-component regulatory system</keyword>
<sequence>MRLRTQLTLTVTALVALVVALAGLLIVVRIDHRDRADLDRVLAARAEQVRAAAEKNGSLPTDGSFAIRLIQGGEMLKQVGSSAGFPMPAQDGFSTVNSGDDEWRSLAQTLPTGAQMQILMSLDDLSEQHTDNVLVVDLLVLLAAVLSAAGVWFATGLVLRPFQRLLGAARELDPADPGQRLPEVRSPREVAELTDTLNDLLARARSSSPAAPATTSFSAVDTSSTSSTSSADAASTDSRTSSGTPSAVAAPTVEMRAVEPKRAHRPDASDPSTSTALPADHPQGNAPSRPTSDAEPSSGASRPAAGFEPSPTRSSQPAAGSGPSPDASGQPAGSESSSGASKPSTGAAELSPAASGQSADVSEDASGASGGELSQPAAEPVPVTEPALAPEAAQAPVVSPAVAELRPSLADMGYQLDQLLDNPEMPATQRHLILAVMADEHRRMTALLDGDA</sequence>
<dbReference type="PANTHER" id="PTHR45436:SF5">
    <property type="entry name" value="SENSOR HISTIDINE KINASE TRCS"/>
    <property type="match status" value="1"/>
</dbReference>
<dbReference type="InterPro" id="IPR050428">
    <property type="entry name" value="TCS_sensor_his_kinase"/>
</dbReference>
<feature type="compositionally biased region" description="Low complexity" evidence="9">
    <location>
        <begin position="376"/>
        <end position="398"/>
    </location>
</feature>
<proteinExistence type="predicted"/>
<evidence type="ECO:0000259" key="11">
    <source>
        <dbReference type="PROSITE" id="PS50885"/>
    </source>
</evidence>
<comment type="catalytic activity">
    <reaction evidence="1">
        <text>ATP + protein L-histidine = ADP + protein N-phospho-L-histidine.</text>
        <dbReference type="EC" id="2.7.13.3"/>
    </reaction>
</comment>
<name>A0ABS1VRX1_9ACTN</name>
<organism evidence="12 13">
    <name type="scientific">Paractinoplanes lichenicola</name>
    <dbReference type="NCBI Taxonomy" id="2802976"/>
    <lineage>
        <taxon>Bacteria</taxon>
        <taxon>Bacillati</taxon>
        <taxon>Actinomycetota</taxon>
        <taxon>Actinomycetes</taxon>
        <taxon>Micromonosporales</taxon>
        <taxon>Micromonosporaceae</taxon>
        <taxon>Paractinoplanes</taxon>
    </lineage>
</organism>
<dbReference type="Gene3D" id="6.10.340.10">
    <property type="match status" value="1"/>
</dbReference>
<dbReference type="PROSITE" id="PS50885">
    <property type="entry name" value="HAMP"/>
    <property type="match status" value="1"/>
</dbReference>
<dbReference type="PANTHER" id="PTHR45436">
    <property type="entry name" value="SENSOR HISTIDINE KINASE YKOH"/>
    <property type="match status" value="1"/>
</dbReference>
<dbReference type="InterPro" id="IPR003660">
    <property type="entry name" value="HAMP_dom"/>
</dbReference>
<evidence type="ECO:0000256" key="4">
    <source>
        <dbReference type="ARBA" id="ARBA00022679"/>
    </source>
</evidence>
<comment type="caution">
    <text evidence="12">The sequence shown here is derived from an EMBL/GenBank/DDBJ whole genome shotgun (WGS) entry which is preliminary data.</text>
</comment>
<keyword evidence="3" id="KW-0597">Phosphoprotein</keyword>
<dbReference type="EMBL" id="JAENHO010000006">
    <property type="protein sequence ID" value="MBL7257256.1"/>
    <property type="molecule type" value="Genomic_DNA"/>
</dbReference>
<evidence type="ECO:0000256" key="10">
    <source>
        <dbReference type="SAM" id="Phobius"/>
    </source>
</evidence>
<feature type="compositionally biased region" description="Low complexity" evidence="9">
    <location>
        <begin position="314"/>
        <end position="348"/>
    </location>
</feature>
<evidence type="ECO:0000313" key="12">
    <source>
        <dbReference type="EMBL" id="MBL7257256.1"/>
    </source>
</evidence>
<evidence type="ECO:0000313" key="13">
    <source>
        <dbReference type="Proteomes" id="UP000598996"/>
    </source>
</evidence>
<feature type="transmembrane region" description="Helical" evidence="10">
    <location>
        <begin position="138"/>
        <end position="159"/>
    </location>
</feature>
<evidence type="ECO:0000256" key="2">
    <source>
        <dbReference type="ARBA" id="ARBA00012438"/>
    </source>
</evidence>
<evidence type="ECO:0000256" key="6">
    <source>
        <dbReference type="ARBA" id="ARBA00022777"/>
    </source>
</evidence>
<evidence type="ECO:0000256" key="1">
    <source>
        <dbReference type="ARBA" id="ARBA00000085"/>
    </source>
</evidence>
<keyword evidence="7 10" id="KW-1133">Transmembrane helix</keyword>
<dbReference type="Proteomes" id="UP000598996">
    <property type="component" value="Unassembled WGS sequence"/>
</dbReference>
<feature type="compositionally biased region" description="Low complexity" evidence="9">
    <location>
        <begin position="204"/>
        <end position="242"/>
    </location>
</feature>
<keyword evidence="10" id="KW-0472">Membrane</keyword>
<keyword evidence="5 10" id="KW-0812">Transmembrane</keyword>
<evidence type="ECO:0000256" key="8">
    <source>
        <dbReference type="ARBA" id="ARBA00023012"/>
    </source>
</evidence>
<dbReference type="RefSeq" id="WP_202993835.1">
    <property type="nucleotide sequence ID" value="NZ_JAENHO010000006.1"/>
</dbReference>